<dbReference type="RefSeq" id="WP_086697702.1">
    <property type="nucleotide sequence ID" value="NZ_JAKKZF010000005.1"/>
</dbReference>
<sequence>MADDSWPSPAHNSRAVTDIEYEKLAARFSDNGVYGNPADTAVVSAGTGLSVNIRSDVYASVRGHAWYSGTSTVTLPIAANNSGQTRRDRIVLRLDRSTWTVRAAVRQGAGSTAPDLVQQLTDTGIYEIPLAVVTVLNGASSVTVTRSELYAGARVRPCTSTTLNPAPVPGEVAVETDTGRVRVWNGTAWVLIYDNNGEVVVDQTVANWKISTSSVLEVRSGTVHLRLGTFQRTSSDLSATTQSRLPLFIPPEYWHPKRDQYGLAYVTGVQVARLTVFSAVSDTPGQVLLTQHPTVHEGDFVLPESMSWGVS</sequence>
<name>A0ABS9J9I0_9ACTN</name>
<protein>
    <recommendedName>
        <fullName evidence="3">Minor tail protein</fullName>
    </recommendedName>
</protein>
<evidence type="ECO:0000313" key="1">
    <source>
        <dbReference type="EMBL" id="MCG0062231.1"/>
    </source>
</evidence>
<gene>
    <name evidence="1" type="ORF">L0F81_02830</name>
</gene>
<evidence type="ECO:0000313" key="2">
    <source>
        <dbReference type="Proteomes" id="UP001299012"/>
    </source>
</evidence>
<proteinExistence type="predicted"/>
<evidence type="ECO:0008006" key="3">
    <source>
        <dbReference type="Google" id="ProtNLM"/>
    </source>
</evidence>
<dbReference type="EMBL" id="JAKKZF010000005">
    <property type="protein sequence ID" value="MCG0062231.1"/>
    <property type="molecule type" value="Genomic_DNA"/>
</dbReference>
<dbReference type="Proteomes" id="UP001299012">
    <property type="component" value="Unassembled WGS sequence"/>
</dbReference>
<reference evidence="1 2" key="1">
    <citation type="submission" date="2022-01" db="EMBL/GenBank/DDBJ databases">
        <title>Draft Genome Sequences of Seven Type Strains of the Genus Streptomyces.</title>
        <authorList>
            <person name="Aziz S."/>
            <person name="Coretto E."/>
            <person name="Chronakova A."/>
            <person name="Sproer C."/>
            <person name="Huber K."/>
            <person name="Nouioui I."/>
            <person name="Gross H."/>
        </authorList>
    </citation>
    <scope>NUCLEOTIDE SEQUENCE [LARGE SCALE GENOMIC DNA]</scope>
    <source>
        <strain evidence="1 2">DSM 41685</strain>
    </source>
</reference>
<accession>A0ABS9J9I0</accession>
<organism evidence="1 2">
    <name type="scientific">Streptomyces tricolor</name>
    <dbReference type="NCBI Taxonomy" id="68277"/>
    <lineage>
        <taxon>Bacteria</taxon>
        <taxon>Bacillati</taxon>
        <taxon>Actinomycetota</taxon>
        <taxon>Actinomycetes</taxon>
        <taxon>Kitasatosporales</taxon>
        <taxon>Streptomycetaceae</taxon>
        <taxon>Streptomyces</taxon>
        <taxon>Streptomyces violaceoruber group</taxon>
    </lineage>
</organism>
<keyword evidence="2" id="KW-1185">Reference proteome</keyword>
<comment type="caution">
    <text evidence="1">The sequence shown here is derived from an EMBL/GenBank/DDBJ whole genome shotgun (WGS) entry which is preliminary data.</text>
</comment>